<sequence>MIYRKWSLLTGPVAILGGITAAVVVANFLFVENDRFLKSQEKKPDTATSTK</sequence>
<accession>A0AAV5IG99</accession>
<dbReference type="EMBL" id="BPVZ01000010">
    <property type="protein sequence ID" value="GKU96704.1"/>
    <property type="molecule type" value="Genomic_DNA"/>
</dbReference>
<evidence type="ECO:0000313" key="3">
    <source>
        <dbReference type="Proteomes" id="UP001054252"/>
    </source>
</evidence>
<feature type="transmembrane region" description="Helical" evidence="1">
    <location>
        <begin position="6"/>
        <end position="30"/>
    </location>
</feature>
<dbReference type="AlphaFoldDB" id="A0AAV5IG99"/>
<comment type="caution">
    <text evidence="2">The sequence shown here is derived from an EMBL/GenBank/DDBJ whole genome shotgun (WGS) entry which is preliminary data.</text>
</comment>
<dbReference type="Proteomes" id="UP001054252">
    <property type="component" value="Unassembled WGS sequence"/>
</dbReference>
<protein>
    <submittedName>
        <fullName evidence="2">Uncharacterized protein</fullName>
    </submittedName>
</protein>
<gene>
    <name evidence="2" type="ORF">SLEP1_g9911</name>
</gene>
<proteinExistence type="predicted"/>
<keyword evidence="3" id="KW-1185">Reference proteome</keyword>
<keyword evidence="1" id="KW-0812">Transmembrane</keyword>
<keyword evidence="1" id="KW-1133">Transmembrane helix</keyword>
<reference evidence="2 3" key="1">
    <citation type="journal article" date="2021" name="Commun. Biol.">
        <title>The genome of Shorea leprosula (Dipterocarpaceae) highlights the ecological relevance of drought in aseasonal tropical rainforests.</title>
        <authorList>
            <person name="Ng K.K.S."/>
            <person name="Kobayashi M.J."/>
            <person name="Fawcett J.A."/>
            <person name="Hatakeyama M."/>
            <person name="Paape T."/>
            <person name="Ng C.H."/>
            <person name="Ang C.C."/>
            <person name="Tnah L.H."/>
            <person name="Lee C.T."/>
            <person name="Nishiyama T."/>
            <person name="Sese J."/>
            <person name="O'Brien M.J."/>
            <person name="Copetti D."/>
            <person name="Mohd Noor M.I."/>
            <person name="Ong R.C."/>
            <person name="Putra M."/>
            <person name="Sireger I.Z."/>
            <person name="Indrioko S."/>
            <person name="Kosugi Y."/>
            <person name="Izuno A."/>
            <person name="Isagi Y."/>
            <person name="Lee S.L."/>
            <person name="Shimizu K.K."/>
        </authorList>
    </citation>
    <scope>NUCLEOTIDE SEQUENCE [LARGE SCALE GENOMIC DNA]</scope>
    <source>
        <strain evidence="2">214</strain>
    </source>
</reference>
<evidence type="ECO:0000256" key="1">
    <source>
        <dbReference type="SAM" id="Phobius"/>
    </source>
</evidence>
<keyword evidence="1" id="KW-0472">Membrane</keyword>
<evidence type="ECO:0000313" key="2">
    <source>
        <dbReference type="EMBL" id="GKU96704.1"/>
    </source>
</evidence>
<name>A0AAV5IG99_9ROSI</name>
<organism evidence="2 3">
    <name type="scientific">Rubroshorea leprosula</name>
    <dbReference type="NCBI Taxonomy" id="152421"/>
    <lineage>
        <taxon>Eukaryota</taxon>
        <taxon>Viridiplantae</taxon>
        <taxon>Streptophyta</taxon>
        <taxon>Embryophyta</taxon>
        <taxon>Tracheophyta</taxon>
        <taxon>Spermatophyta</taxon>
        <taxon>Magnoliopsida</taxon>
        <taxon>eudicotyledons</taxon>
        <taxon>Gunneridae</taxon>
        <taxon>Pentapetalae</taxon>
        <taxon>rosids</taxon>
        <taxon>malvids</taxon>
        <taxon>Malvales</taxon>
        <taxon>Dipterocarpaceae</taxon>
        <taxon>Rubroshorea</taxon>
    </lineage>
</organism>